<keyword evidence="2" id="KW-1185">Reference proteome</keyword>
<name>A0A5B2VLK8_9BACT</name>
<protein>
    <submittedName>
        <fullName evidence="1">Uncharacterized protein</fullName>
    </submittedName>
</protein>
<sequence length="373" mass="43612">MDSVKLAEFLFTRIRQTIVQKRYIKEVKIGYSYGESYGNTYITVTYSLLANDDFRKLPLLDQHTMFQGSTHYIYSLSSNAQRYERYKINRIIAFKNIYESVTAYATLQLEANLLPDTAIKIDSIHLWPNVNYAEKYLSELVDRQHFYPHIDEMGTNIWQWEPLHQLALESKKELLGERRFISDLEIFESCGFSTTTTRRYIIHSRIPIKVKGLKIINLVLISVPALLHALKTNNSPDGYSFHFPGLIEYLYNNYLPDEKATIIQQKVAAYLRDFIIQIGDLIELNDNRVVQVVSVNMDAAYLIHVTYSILKSDLQLGDRTRTVNISYISSVLKAADFKEYLHNNSIKRLSLLKRWMEKRKMKVVKQQFIPDVR</sequence>
<organism evidence="1 2">
    <name type="scientific">Chitinophaga agrisoli</name>
    <dbReference type="NCBI Taxonomy" id="2607653"/>
    <lineage>
        <taxon>Bacteria</taxon>
        <taxon>Pseudomonadati</taxon>
        <taxon>Bacteroidota</taxon>
        <taxon>Chitinophagia</taxon>
        <taxon>Chitinophagales</taxon>
        <taxon>Chitinophagaceae</taxon>
        <taxon>Chitinophaga</taxon>
    </lineage>
</organism>
<dbReference type="Proteomes" id="UP000324611">
    <property type="component" value="Unassembled WGS sequence"/>
</dbReference>
<proteinExistence type="predicted"/>
<dbReference type="AlphaFoldDB" id="A0A5B2VLK8"/>
<evidence type="ECO:0000313" key="2">
    <source>
        <dbReference type="Proteomes" id="UP000324611"/>
    </source>
</evidence>
<gene>
    <name evidence="1" type="ORF">F0L74_24555</name>
</gene>
<evidence type="ECO:0000313" key="1">
    <source>
        <dbReference type="EMBL" id="KAA2239376.1"/>
    </source>
</evidence>
<accession>A0A5B2VLK8</accession>
<reference evidence="1 2" key="1">
    <citation type="submission" date="2019-09" db="EMBL/GenBank/DDBJ databases">
        <title>Chitinophaga ginsengihumi sp. nov., isolated from soil of ginseng rhizosphere.</title>
        <authorList>
            <person name="Lee J."/>
        </authorList>
    </citation>
    <scope>NUCLEOTIDE SEQUENCE [LARGE SCALE GENOMIC DNA]</scope>
    <source>
        <strain evidence="1 2">BN140078</strain>
    </source>
</reference>
<reference evidence="1 2" key="2">
    <citation type="submission" date="2019-09" db="EMBL/GenBank/DDBJ databases">
        <authorList>
            <person name="Jin C."/>
        </authorList>
    </citation>
    <scope>NUCLEOTIDE SEQUENCE [LARGE SCALE GENOMIC DNA]</scope>
    <source>
        <strain evidence="1 2">BN140078</strain>
    </source>
</reference>
<dbReference type="RefSeq" id="WP_149840555.1">
    <property type="nucleotide sequence ID" value="NZ_VUOC01000004.1"/>
</dbReference>
<dbReference type="EMBL" id="VUOC01000004">
    <property type="protein sequence ID" value="KAA2239376.1"/>
    <property type="molecule type" value="Genomic_DNA"/>
</dbReference>
<comment type="caution">
    <text evidence="1">The sequence shown here is derived from an EMBL/GenBank/DDBJ whole genome shotgun (WGS) entry which is preliminary data.</text>
</comment>